<evidence type="ECO:0000259" key="1">
    <source>
        <dbReference type="Pfam" id="PF02744"/>
    </source>
</evidence>
<accession>X1M1R1</accession>
<organism evidence="2">
    <name type="scientific">marine sediment metagenome</name>
    <dbReference type="NCBI Taxonomy" id="412755"/>
    <lineage>
        <taxon>unclassified sequences</taxon>
        <taxon>metagenomes</taxon>
        <taxon>ecological metagenomes</taxon>
    </lineage>
</organism>
<comment type="caution">
    <text evidence="2">The sequence shown here is derived from an EMBL/GenBank/DDBJ whole genome shotgun (WGS) entry which is preliminary data.</text>
</comment>
<feature type="domain" description="Galactose-1-phosphate uridyl transferase C-terminal" evidence="1">
    <location>
        <begin position="70"/>
        <end position="171"/>
    </location>
</feature>
<sequence>IKNLSDLPEEQIKNALLVYQKRIIDLKKDKRFRYAIVFKNQRPSSPFRLGHTHSQLVALPLTPESVKGELENAKSYYEEKERCVFCDVVREELEAGLRIVKENKSFISYVPFAPRLPFETWILPKRHNADFTQEDESTLFDFAAIMKVTLSKICKLLDDPPLNYMIHSIPYMRPKVGYWKTIHKDYHWHLEILPHIVKVEGFSWSSGFYIEPLSSEVMAELLRETKL</sequence>
<proteinExistence type="predicted"/>
<feature type="non-terminal residue" evidence="2">
    <location>
        <position position="1"/>
    </location>
</feature>
<dbReference type="PANTHER" id="PTHR42763:SF1">
    <property type="entry name" value="UDP-GLUCOSE--HEXOSE-1-PHOSPHATE URIDYLYLTRANSFERASE"/>
    <property type="match status" value="1"/>
</dbReference>
<dbReference type="Pfam" id="PF02744">
    <property type="entry name" value="GalP_UDP_tr_C"/>
    <property type="match status" value="1"/>
</dbReference>
<dbReference type="GO" id="GO:0006012">
    <property type="term" value="P:galactose metabolic process"/>
    <property type="evidence" value="ECO:0007669"/>
    <property type="project" value="InterPro"/>
</dbReference>
<name>X1M1R1_9ZZZZ</name>
<evidence type="ECO:0000313" key="2">
    <source>
        <dbReference type="EMBL" id="GAI00344.1"/>
    </source>
</evidence>
<dbReference type="EMBL" id="BARV01000598">
    <property type="protein sequence ID" value="GAI00344.1"/>
    <property type="molecule type" value="Genomic_DNA"/>
</dbReference>
<dbReference type="SUPFAM" id="SSF54197">
    <property type="entry name" value="HIT-like"/>
    <property type="match status" value="2"/>
</dbReference>
<dbReference type="Gene3D" id="3.30.428.10">
    <property type="entry name" value="HIT-like"/>
    <property type="match status" value="2"/>
</dbReference>
<reference evidence="2" key="1">
    <citation type="journal article" date="2014" name="Front. Microbiol.">
        <title>High frequency of phylogenetically diverse reductive dehalogenase-homologous genes in deep subseafloor sedimentary metagenomes.</title>
        <authorList>
            <person name="Kawai M."/>
            <person name="Futagami T."/>
            <person name="Toyoda A."/>
            <person name="Takaki Y."/>
            <person name="Nishi S."/>
            <person name="Hori S."/>
            <person name="Arai W."/>
            <person name="Tsubouchi T."/>
            <person name="Morono Y."/>
            <person name="Uchiyama I."/>
            <person name="Ito T."/>
            <person name="Fujiyama A."/>
            <person name="Inagaki F."/>
            <person name="Takami H."/>
        </authorList>
    </citation>
    <scope>NUCLEOTIDE SEQUENCE</scope>
    <source>
        <strain evidence="2">Expedition CK06-06</strain>
    </source>
</reference>
<dbReference type="AlphaFoldDB" id="X1M1R1"/>
<dbReference type="PANTHER" id="PTHR42763">
    <property type="entry name" value="ADP-GLUCOSE PHOSPHORYLASE"/>
    <property type="match status" value="1"/>
</dbReference>
<dbReference type="InterPro" id="IPR005850">
    <property type="entry name" value="GalP_Utransf_C"/>
</dbReference>
<dbReference type="GO" id="GO:0008108">
    <property type="term" value="F:UDP-glucose:hexose-1-phosphate uridylyltransferase activity"/>
    <property type="evidence" value="ECO:0007669"/>
    <property type="project" value="InterPro"/>
</dbReference>
<protein>
    <recommendedName>
        <fullName evidence="1">Galactose-1-phosphate uridyl transferase C-terminal domain-containing protein</fullName>
    </recommendedName>
</protein>
<gene>
    <name evidence="2" type="ORF">S06H3_02134</name>
</gene>
<dbReference type="InterPro" id="IPR053177">
    <property type="entry name" value="ADP-glucose_phosphorylase"/>
</dbReference>
<dbReference type="InterPro" id="IPR036265">
    <property type="entry name" value="HIT-like_sf"/>
</dbReference>